<dbReference type="PANTHER" id="PTHR33908">
    <property type="entry name" value="MANNOSYLTRANSFERASE YKCB-RELATED"/>
    <property type="match status" value="1"/>
</dbReference>
<dbReference type="PANTHER" id="PTHR33908:SF9">
    <property type="entry name" value="BLL5595 PROTEIN"/>
    <property type="match status" value="1"/>
</dbReference>
<dbReference type="AlphaFoldDB" id="A0A6B2QTX2"/>
<keyword evidence="2" id="KW-1003">Cell membrane</keyword>
<proteinExistence type="predicted"/>
<gene>
    <name evidence="10" type="ORF">G3I67_02870</name>
</gene>
<dbReference type="Pfam" id="PF13231">
    <property type="entry name" value="PMT_2"/>
    <property type="match status" value="1"/>
</dbReference>
<evidence type="ECO:0000256" key="4">
    <source>
        <dbReference type="ARBA" id="ARBA00022679"/>
    </source>
</evidence>
<sequence length="522" mass="58435">MNSSTSPESNVSGNSKLSRFCNLDPNNAQQLKIATLAYIGFNFLLWTVLAILSQTAPHKDNVEELFWIQHFDWGYPKFGPISTWWVYAWVSLLGRSFWVTYVAGQINVALMLLVVWRISLLIMSPARALMAVVLTSLITYHSINGIQASSNLLQLFPTALFLWSLLLAVRNQNWWRWVLVGVTGAICLLTKYSAGIWFAVMGIWVLTDSRMHSLKAMKGVFIAIAAGVIATIPHILWLIRENAPTIQYMRFQVSGEINHMSQVAKFIASQMGKLSPIIIALLVLNFTFRRGPHDMMAPDVKIDQPKEMRFIAFAAIGPMLLTSLLGTAFISLHANWATSYFIMLGAFALRWVPLVNERRALKQVLRIGLALNITIACGTALYYGLVADLMSKTPRANFPAKQLGSKVDQIWKEHSEGPFKIVIGETWIAGVASVMSKHQPLVVPYGNYAEAAAVNPELVRRCGAMVLVDPSEGKLNPNMRAFLERAAKNGSFNIPWNRFKQKPLYEVNWAIIEPEIKNACPQ</sequence>
<dbReference type="InterPro" id="IPR038731">
    <property type="entry name" value="RgtA/B/C-like"/>
</dbReference>
<evidence type="ECO:0000256" key="8">
    <source>
        <dbReference type="SAM" id="Phobius"/>
    </source>
</evidence>
<evidence type="ECO:0000256" key="1">
    <source>
        <dbReference type="ARBA" id="ARBA00004651"/>
    </source>
</evidence>
<protein>
    <submittedName>
        <fullName evidence="10">Glycosyltransferase family 39 protein</fullName>
    </submittedName>
</protein>
<evidence type="ECO:0000259" key="9">
    <source>
        <dbReference type="Pfam" id="PF13231"/>
    </source>
</evidence>
<comment type="caution">
    <text evidence="10">The sequence shown here is derived from an EMBL/GenBank/DDBJ whole genome shotgun (WGS) entry which is preliminary data.</text>
</comment>
<feature type="domain" description="Glycosyltransferase RgtA/B/C/D-like" evidence="9">
    <location>
        <begin position="80"/>
        <end position="237"/>
    </location>
</feature>
<feature type="transmembrane region" description="Helical" evidence="8">
    <location>
        <begin position="175"/>
        <end position="207"/>
    </location>
</feature>
<evidence type="ECO:0000256" key="5">
    <source>
        <dbReference type="ARBA" id="ARBA00022692"/>
    </source>
</evidence>
<feature type="transmembrane region" description="Helical" evidence="8">
    <location>
        <begin position="219"/>
        <end position="239"/>
    </location>
</feature>
<evidence type="ECO:0000313" key="10">
    <source>
        <dbReference type="EMBL" id="NDY82166.1"/>
    </source>
</evidence>
<feature type="transmembrane region" description="Helical" evidence="8">
    <location>
        <begin position="364"/>
        <end position="385"/>
    </location>
</feature>
<evidence type="ECO:0000256" key="6">
    <source>
        <dbReference type="ARBA" id="ARBA00022989"/>
    </source>
</evidence>
<dbReference type="EMBL" id="JAAGRN010000002">
    <property type="protein sequence ID" value="NDY82166.1"/>
    <property type="molecule type" value="Genomic_DNA"/>
</dbReference>
<evidence type="ECO:0000256" key="7">
    <source>
        <dbReference type="ARBA" id="ARBA00023136"/>
    </source>
</evidence>
<comment type="subcellular location">
    <subcellularLocation>
        <location evidence="1">Cell membrane</location>
        <topology evidence="1">Multi-pass membrane protein</topology>
    </subcellularLocation>
</comment>
<dbReference type="GO" id="GO:0005886">
    <property type="term" value="C:plasma membrane"/>
    <property type="evidence" value="ECO:0007669"/>
    <property type="project" value="UniProtKB-SubCell"/>
</dbReference>
<keyword evidence="3" id="KW-0328">Glycosyltransferase</keyword>
<dbReference type="GO" id="GO:0009103">
    <property type="term" value="P:lipopolysaccharide biosynthetic process"/>
    <property type="evidence" value="ECO:0007669"/>
    <property type="project" value="UniProtKB-ARBA"/>
</dbReference>
<feature type="transmembrane region" description="Helical" evidence="8">
    <location>
        <begin position="309"/>
        <end position="330"/>
    </location>
</feature>
<evidence type="ECO:0000256" key="2">
    <source>
        <dbReference type="ARBA" id="ARBA00022475"/>
    </source>
</evidence>
<keyword evidence="6 8" id="KW-1133">Transmembrane helix</keyword>
<dbReference type="RefSeq" id="WP_163651489.1">
    <property type="nucleotide sequence ID" value="NZ_JAAGRN010000002.1"/>
</dbReference>
<keyword evidence="4 10" id="KW-0808">Transferase</keyword>
<evidence type="ECO:0000256" key="3">
    <source>
        <dbReference type="ARBA" id="ARBA00022676"/>
    </source>
</evidence>
<feature type="transmembrane region" description="Helical" evidence="8">
    <location>
        <begin position="33"/>
        <end position="53"/>
    </location>
</feature>
<name>A0A6B2QTX2_9BURK</name>
<reference evidence="10" key="1">
    <citation type="submission" date="2020-02" db="EMBL/GenBank/DDBJ databases">
        <authorList>
            <person name="Chen W.-M."/>
        </authorList>
    </citation>
    <scope>NUCLEOTIDE SEQUENCE</scope>
    <source>
        <strain evidence="10">NBD-18</strain>
    </source>
</reference>
<organism evidence="10">
    <name type="scientific">Sheuella amnicola</name>
    <dbReference type="NCBI Taxonomy" id="2707330"/>
    <lineage>
        <taxon>Bacteria</taxon>
        <taxon>Pseudomonadati</taxon>
        <taxon>Pseudomonadota</taxon>
        <taxon>Betaproteobacteria</taxon>
        <taxon>Burkholderiales</taxon>
        <taxon>Alcaligenaceae</taxon>
        <taxon>Sheuella</taxon>
    </lineage>
</organism>
<dbReference type="InterPro" id="IPR050297">
    <property type="entry name" value="LipidA_mod_glycosyltrf_83"/>
</dbReference>
<feature type="transmembrane region" description="Helical" evidence="8">
    <location>
        <begin position="267"/>
        <end position="288"/>
    </location>
</feature>
<feature type="transmembrane region" description="Helical" evidence="8">
    <location>
        <begin position="152"/>
        <end position="169"/>
    </location>
</feature>
<accession>A0A6B2QTX2</accession>
<keyword evidence="7 8" id="KW-0472">Membrane</keyword>
<dbReference type="GO" id="GO:0016763">
    <property type="term" value="F:pentosyltransferase activity"/>
    <property type="evidence" value="ECO:0007669"/>
    <property type="project" value="TreeGrafter"/>
</dbReference>
<feature type="transmembrane region" description="Helical" evidence="8">
    <location>
        <begin position="336"/>
        <end position="352"/>
    </location>
</feature>
<keyword evidence="5 8" id="KW-0812">Transmembrane</keyword>